<dbReference type="OrthoDB" id="298344at2759"/>
<evidence type="ECO:0000256" key="5">
    <source>
        <dbReference type="ARBA" id="ARBA00022553"/>
    </source>
</evidence>
<dbReference type="Proteomes" id="UP001152798">
    <property type="component" value="Chromosome 2"/>
</dbReference>
<evidence type="ECO:0000256" key="1">
    <source>
        <dbReference type="ARBA" id="ARBA00004123"/>
    </source>
</evidence>
<proteinExistence type="predicted"/>
<comment type="subcellular location">
    <subcellularLocation>
        <location evidence="2">Cytoplasm</location>
    </subcellularLocation>
    <subcellularLocation>
        <location evidence="1">Nucleus</location>
    </subcellularLocation>
</comment>
<reference evidence="11" key="1">
    <citation type="submission" date="2022-01" db="EMBL/GenBank/DDBJ databases">
        <authorList>
            <person name="King R."/>
        </authorList>
    </citation>
    <scope>NUCLEOTIDE SEQUENCE</scope>
</reference>
<keyword evidence="4" id="KW-1017">Isopeptide bond</keyword>
<keyword evidence="12" id="KW-1185">Reference proteome</keyword>
<evidence type="ECO:0000259" key="10">
    <source>
        <dbReference type="Pfam" id="PF10497"/>
    </source>
</evidence>
<evidence type="ECO:0000256" key="9">
    <source>
        <dbReference type="ARBA" id="ARBA00023242"/>
    </source>
</evidence>
<keyword evidence="9" id="KW-0539">Nucleus</keyword>
<dbReference type="Pfam" id="PF10497">
    <property type="entry name" value="zf-4CXXC_R1"/>
    <property type="match status" value="1"/>
</dbReference>
<protein>
    <recommendedName>
        <fullName evidence="10">Zinc-finger domain-containing protein</fullName>
    </recommendedName>
</protein>
<evidence type="ECO:0000256" key="6">
    <source>
        <dbReference type="ARBA" id="ARBA00022843"/>
    </source>
</evidence>
<dbReference type="GO" id="GO:0006355">
    <property type="term" value="P:regulation of DNA-templated transcription"/>
    <property type="evidence" value="ECO:0007669"/>
    <property type="project" value="InterPro"/>
</dbReference>
<evidence type="ECO:0000256" key="3">
    <source>
        <dbReference type="ARBA" id="ARBA00022490"/>
    </source>
</evidence>
<sequence length="358" mass="41484">MSSDYEQMRESNIKEFRELFKKQFGEYPGQTTVSSVAAEFQPTDIIDEPQKRKRSYHRNVVLSPQRRSARLQAKAGSNWTNTGAEYAKIRYLRRMAGRTRRDLVRNQRIQQELGVSTVKEVVEKRQLKWFGHLCQMEEDRDPRKYFKARPTERRPRGRPRLMWTDHFTKLGQQRGRGLNAMKALARDRDATLKTKLKKIRKSVTPRVSLKREIIPPEAVNDDDLEKICYRSAGKVYDSKNGSTCHQCRQKTVDVKSICRNKDCVGIRGQFCGFCLHNRYGEDVATTLKDPNWSCPPCRNICNCSICRRRLGKLPTGILVPEAQSRGFSNVKDFLETVDEDKLIKMSDGDEEESVETDP</sequence>
<keyword evidence="6" id="KW-0832">Ubl conjugation</keyword>
<keyword evidence="3" id="KW-0963">Cytoplasm</keyword>
<gene>
    <name evidence="11" type="ORF">NEZAVI_LOCUS4534</name>
</gene>
<evidence type="ECO:0000256" key="7">
    <source>
        <dbReference type="ARBA" id="ARBA00023015"/>
    </source>
</evidence>
<dbReference type="InterPro" id="IPR040221">
    <property type="entry name" value="CDCA7/CDA7L"/>
</dbReference>
<accession>A0A9P0H4K5</accession>
<evidence type="ECO:0000256" key="2">
    <source>
        <dbReference type="ARBA" id="ARBA00004496"/>
    </source>
</evidence>
<evidence type="ECO:0000256" key="4">
    <source>
        <dbReference type="ARBA" id="ARBA00022499"/>
    </source>
</evidence>
<keyword evidence="5" id="KW-0597">Phosphoprotein</keyword>
<dbReference type="PANTHER" id="PTHR31169:SF8">
    <property type="entry name" value="ZINC-FINGER DOMAIN OF MONOAMINE-OXIDASE A REPRESSOR R1 PROTEIN"/>
    <property type="match status" value="1"/>
</dbReference>
<dbReference type="GO" id="GO:0005634">
    <property type="term" value="C:nucleus"/>
    <property type="evidence" value="ECO:0007669"/>
    <property type="project" value="UniProtKB-SubCell"/>
</dbReference>
<keyword evidence="8" id="KW-0804">Transcription</keyword>
<organism evidence="11 12">
    <name type="scientific">Nezara viridula</name>
    <name type="common">Southern green stink bug</name>
    <name type="synonym">Cimex viridulus</name>
    <dbReference type="NCBI Taxonomy" id="85310"/>
    <lineage>
        <taxon>Eukaryota</taxon>
        <taxon>Metazoa</taxon>
        <taxon>Ecdysozoa</taxon>
        <taxon>Arthropoda</taxon>
        <taxon>Hexapoda</taxon>
        <taxon>Insecta</taxon>
        <taxon>Pterygota</taxon>
        <taxon>Neoptera</taxon>
        <taxon>Paraneoptera</taxon>
        <taxon>Hemiptera</taxon>
        <taxon>Heteroptera</taxon>
        <taxon>Panheteroptera</taxon>
        <taxon>Pentatomomorpha</taxon>
        <taxon>Pentatomoidea</taxon>
        <taxon>Pentatomidae</taxon>
        <taxon>Pentatominae</taxon>
        <taxon>Nezara</taxon>
    </lineage>
</organism>
<dbReference type="InterPro" id="IPR018866">
    <property type="entry name" value="Znf-4CXXC_R1"/>
</dbReference>
<name>A0A9P0H4K5_NEZVI</name>
<feature type="domain" description="Zinc-finger" evidence="10">
    <location>
        <begin position="236"/>
        <end position="334"/>
    </location>
</feature>
<dbReference type="GO" id="GO:0005737">
    <property type="term" value="C:cytoplasm"/>
    <property type="evidence" value="ECO:0007669"/>
    <property type="project" value="UniProtKB-SubCell"/>
</dbReference>
<evidence type="ECO:0000313" key="11">
    <source>
        <dbReference type="EMBL" id="CAH1393932.1"/>
    </source>
</evidence>
<dbReference type="AlphaFoldDB" id="A0A9P0H4K5"/>
<evidence type="ECO:0000313" key="12">
    <source>
        <dbReference type="Proteomes" id="UP001152798"/>
    </source>
</evidence>
<dbReference type="EMBL" id="OV725078">
    <property type="protein sequence ID" value="CAH1393932.1"/>
    <property type="molecule type" value="Genomic_DNA"/>
</dbReference>
<keyword evidence="7" id="KW-0805">Transcription regulation</keyword>
<evidence type="ECO:0000256" key="8">
    <source>
        <dbReference type="ARBA" id="ARBA00023163"/>
    </source>
</evidence>
<dbReference type="PANTHER" id="PTHR31169">
    <property type="entry name" value="OS05G0300700 PROTEIN"/>
    <property type="match status" value="1"/>
</dbReference>